<feature type="region of interest" description="Disordered" evidence="1">
    <location>
        <begin position="1"/>
        <end position="62"/>
    </location>
</feature>
<gene>
    <name evidence="2" type="ORF">SI7747_14017194</name>
</gene>
<organism evidence="2">
    <name type="scientific">Spirodela intermedia</name>
    <name type="common">Intermediate duckweed</name>
    <dbReference type="NCBI Taxonomy" id="51605"/>
    <lineage>
        <taxon>Eukaryota</taxon>
        <taxon>Viridiplantae</taxon>
        <taxon>Streptophyta</taxon>
        <taxon>Embryophyta</taxon>
        <taxon>Tracheophyta</taxon>
        <taxon>Spermatophyta</taxon>
        <taxon>Magnoliopsida</taxon>
        <taxon>Liliopsida</taxon>
        <taxon>Araceae</taxon>
        <taxon>Lemnoideae</taxon>
        <taxon>Spirodela</taxon>
    </lineage>
</organism>
<sequence length="657" mass="71598">MQSRRRSFADRFGPAGIGAAQPEYRKFGRGGGPRRRGPRNSPPPPTHLPPPPPPPPPRRRTDVLREAGRLAAEYLAAKGLLPANPVPSSAAGVERLWPNGGDDEVDRASAFSRLGRRRLDGDDGGFRTKKRVRRRRHRSESYRRPGPEERVEILDPVEEGSRIDEVYPRKVIGGNGSSATRKPLKSAADYDQHPPSKDELTGESDSDERNHNSVDESGQKKIRATSRMLSVATQFAKKGCREEEDEGITVQRYSGEKEIQLKSSRTSQLPSSEKMPAQTRSSEGKRSTETELKPDAGEMRENSDIAPGEKGLKNAAEEVPTLTPSNGAVSGQAPTSRGPTFEAPSLSSTGLASEVPRSQSAQPAEPAEQGSASGTGRSSYGRTLSFLENSFQQTGKESIQDPAGFDISTKSTEARTDEDSAETVQRAGMKQPQEWSLPSIPKTDEYLKRLDIPAEKYAVPKFDDDFEEQNHLPPSSFKICDLNDIEAPEITVENRLIKHESTSASAASLVRENDFSVGFGQKCDVSVSYGRRSNDSKAGRVIIDLEDDSVEECSAADASKSKSEPVCPNLENFMNQQGNPVDLHGIQNGYGLAISEFLGNDIQGCPTAQGDISNLGPFHDAEGISGNEDSLFVALGGIPINFMDVWDQPPSEYEKFF</sequence>
<protein>
    <submittedName>
        <fullName evidence="2">Uncharacterized protein</fullName>
    </submittedName>
</protein>
<feature type="compositionally biased region" description="Pro residues" evidence="1">
    <location>
        <begin position="40"/>
        <end position="56"/>
    </location>
</feature>
<dbReference type="EMBL" id="LR743601">
    <property type="protein sequence ID" value="CAA2631546.1"/>
    <property type="molecule type" value="Genomic_DNA"/>
</dbReference>
<dbReference type="PANTHER" id="PTHR36056:SF1">
    <property type="entry name" value="PROTEIN, PUTATIVE-RELATED"/>
    <property type="match status" value="1"/>
</dbReference>
<dbReference type="EMBL" id="CACRZD030000014">
    <property type="protein sequence ID" value="CAA6670789.1"/>
    <property type="molecule type" value="Genomic_DNA"/>
</dbReference>
<dbReference type="InterPro" id="IPR040276">
    <property type="entry name" value="At4g26450-like"/>
</dbReference>
<feature type="compositionally biased region" description="Basic and acidic residues" evidence="1">
    <location>
        <begin position="139"/>
        <end position="168"/>
    </location>
</feature>
<proteinExistence type="predicted"/>
<feature type="compositionally biased region" description="Polar residues" evidence="1">
    <location>
        <begin position="370"/>
        <end position="397"/>
    </location>
</feature>
<accession>A0A7I8JKW1</accession>
<keyword evidence="3" id="KW-1185">Reference proteome</keyword>
<dbReference type="PANTHER" id="PTHR36056">
    <property type="entry name" value="PROTEIN, PUTATIVE-RELATED"/>
    <property type="match status" value="1"/>
</dbReference>
<feature type="compositionally biased region" description="Polar residues" evidence="1">
    <location>
        <begin position="345"/>
        <end position="362"/>
    </location>
</feature>
<feature type="compositionally biased region" description="Polar residues" evidence="1">
    <location>
        <begin position="322"/>
        <end position="338"/>
    </location>
</feature>
<name>A0A7I8JKW1_SPIIN</name>
<feature type="region of interest" description="Disordered" evidence="1">
    <location>
        <begin position="79"/>
        <end position="433"/>
    </location>
</feature>
<dbReference type="AlphaFoldDB" id="A0A7I8JKW1"/>
<evidence type="ECO:0000256" key="1">
    <source>
        <dbReference type="SAM" id="MobiDB-lite"/>
    </source>
</evidence>
<feature type="compositionally biased region" description="Basic and acidic residues" evidence="1">
    <location>
        <begin position="207"/>
        <end position="219"/>
    </location>
</feature>
<dbReference type="Proteomes" id="UP001189122">
    <property type="component" value="Unassembled WGS sequence"/>
</dbReference>
<evidence type="ECO:0000313" key="2">
    <source>
        <dbReference type="EMBL" id="CAA2631546.1"/>
    </source>
</evidence>
<feature type="compositionally biased region" description="Basic and acidic residues" evidence="1">
    <location>
        <begin position="117"/>
        <end position="126"/>
    </location>
</feature>
<reference evidence="2 3" key="1">
    <citation type="submission" date="2019-12" db="EMBL/GenBank/DDBJ databases">
        <authorList>
            <person name="Scholz U."/>
            <person name="Mascher M."/>
            <person name="Fiebig A."/>
        </authorList>
    </citation>
    <scope>NUCLEOTIDE SEQUENCE</scope>
</reference>
<feature type="compositionally biased region" description="Polar residues" evidence="1">
    <location>
        <begin position="261"/>
        <end position="271"/>
    </location>
</feature>
<feature type="compositionally biased region" description="Basic and acidic residues" evidence="1">
    <location>
        <begin position="188"/>
        <end position="200"/>
    </location>
</feature>
<feature type="compositionally biased region" description="Basic and acidic residues" evidence="1">
    <location>
        <begin position="282"/>
        <end position="303"/>
    </location>
</feature>
<evidence type="ECO:0000313" key="3">
    <source>
        <dbReference type="Proteomes" id="UP001189122"/>
    </source>
</evidence>
<feature type="compositionally biased region" description="Basic residues" evidence="1">
    <location>
        <begin position="127"/>
        <end position="138"/>
    </location>
</feature>